<evidence type="ECO:0000256" key="1">
    <source>
        <dbReference type="ARBA" id="ARBA00005879"/>
    </source>
</evidence>
<evidence type="ECO:0000313" key="12">
    <source>
        <dbReference type="EMBL" id="TWT92703.1"/>
    </source>
</evidence>
<evidence type="ECO:0000256" key="5">
    <source>
        <dbReference type="ARBA" id="ARBA00022679"/>
    </source>
</evidence>
<organism evidence="12 13">
    <name type="scientific">Stieleria varia</name>
    <dbReference type="NCBI Taxonomy" id="2528005"/>
    <lineage>
        <taxon>Bacteria</taxon>
        <taxon>Pseudomonadati</taxon>
        <taxon>Planctomycetota</taxon>
        <taxon>Planctomycetia</taxon>
        <taxon>Pirellulales</taxon>
        <taxon>Pirellulaceae</taxon>
        <taxon>Stieleria</taxon>
    </lineage>
</organism>
<keyword evidence="13" id="KW-1185">Reference proteome</keyword>
<evidence type="ECO:0000259" key="11">
    <source>
        <dbReference type="Pfam" id="PF02602"/>
    </source>
</evidence>
<dbReference type="InterPro" id="IPR006366">
    <property type="entry name" value="CobA/CysG_C"/>
</dbReference>
<dbReference type="PROSITE" id="PS00839">
    <property type="entry name" value="SUMT_1"/>
    <property type="match status" value="1"/>
</dbReference>
<evidence type="ECO:0000256" key="8">
    <source>
        <dbReference type="ARBA" id="ARBA00025705"/>
    </source>
</evidence>
<dbReference type="InterPro" id="IPR014777">
    <property type="entry name" value="4pyrrole_Mease_sub1"/>
</dbReference>
<dbReference type="FunFam" id="3.40.1010.10:FF:000001">
    <property type="entry name" value="Siroheme synthase"/>
    <property type="match status" value="1"/>
</dbReference>
<evidence type="ECO:0000256" key="2">
    <source>
        <dbReference type="ARBA" id="ARBA00012162"/>
    </source>
</evidence>
<comment type="similarity">
    <text evidence="1">Belongs to the precorrin methyltransferase family.</text>
</comment>
<sequence>MTGKVYLIGAGPGDPGLITLRGAQLLACSDVVLYDGLSNAALLAHAPTAQHISVGKHGRSRIWQQSEIIEEMLSHARLGRTVARLKGGDPAVFARTAEEVDALHEAGIPFEIVPGITAALAAGSYAGIPITHRKLASAVALVTGHEEPGKQQSALDWDALARFPGTLVVYMGVTTAETWTRLLIQAGKDPATPTALVRRCSLPDQQSIHCRLDEVAGHLTPASRFRPPVVAIIGPVTQLADAMDWTRRRPLSGRTVLVTRPADQAEALAGPLRELGAHVLVQPAITISPPADWTAVDTAIESLSQNKLLIFCSVNGVRFFLDRLLNQHGDTRLLAGNQIAVVGEKTADALAEYSLKPDIVPSDFRSKSLADQIQPHVNGQRVTIVRASRGSDELAESLIAGGADVRQVVAYSHRDVDELDPEILSIARDGQIDWITVTSSATARNLHRLLGPAIKHSKIASLSPVTSATLTQLGIEVSAEANPFTIESLIGCIVDHEHAIT</sequence>
<dbReference type="AlphaFoldDB" id="A0A5C6A2M4"/>
<accession>A0A5C6A2M4</accession>
<dbReference type="NCBIfam" id="NF004790">
    <property type="entry name" value="PRK06136.1"/>
    <property type="match status" value="1"/>
</dbReference>
<comment type="pathway">
    <text evidence="8">Porphyrin-containing compound metabolism; siroheme biosynthesis; precorrin-2 from uroporphyrinogen III: step 1/1.</text>
</comment>
<dbReference type="EMBL" id="SJPN01000010">
    <property type="protein sequence ID" value="TWT92703.1"/>
    <property type="molecule type" value="Genomic_DNA"/>
</dbReference>
<gene>
    <name evidence="12" type="primary">nasF</name>
    <name evidence="12" type="ORF">Pla52n_60680</name>
</gene>
<evidence type="ECO:0000256" key="3">
    <source>
        <dbReference type="ARBA" id="ARBA00022573"/>
    </source>
</evidence>
<dbReference type="GO" id="GO:0009236">
    <property type="term" value="P:cobalamin biosynthetic process"/>
    <property type="evidence" value="ECO:0007669"/>
    <property type="project" value="UniProtKB-KW"/>
</dbReference>
<evidence type="ECO:0000256" key="6">
    <source>
        <dbReference type="ARBA" id="ARBA00022691"/>
    </source>
</evidence>
<dbReference type="NCBIfam" id="TIGR01469">
    <property type="entry name" value="cobA_cysG_Cterm"/>
    <property type="match status" value="1"/>
</dbReference>
<dbReference type="PANTHER" id="PTHR45790">
    <property type="entry name" value="SIROHEME SYNTHASE-RELATED"/>
    <property type="match status" value="1"/>
</dbReference>
<dbReference type="InterPro" id="IPR050161">
    <property type="entry name" value="Siro_Cobalamin_biosynth"/>
</dbReference>
<evidence type="ECO:0000313" key="13">
    <source>
        <dbReference type="Proteomes" id="UP000320176"/>
    </source>
</evidence>
<comment type="pathway">
    <text evidence="9">Cofactor biosynthesis; adenosylcobalamin biosynthesis; precorrin-2 from uroporphyrinogen III: step 1/1.</text>
</comment>
<dbReference type="InterPro" id="IPR003043">
    <property type="entry name" value="Uropor_MeTrfase_CS"/>
</dbReference>
<comment type="caution">
    <text evidence="12">The sequence shown here is derived from an EMBL/GenBank/DDBJ whole genome shotgun (WGS) entry which is preliminary data.</text>
</comment>
<evidence type="ECO:0000256" key="9">
    <source>
        <dbReference type="ARBA" id="ARBA00060548"/>
    </source>
</evidence>
<dbReference type="InterPro" id="IPR036108">
    <property type="entry name" value="4pyrrol_syn_uPrphyn_synt_sf"/>
</dbReference>
<reference evidence="12 13" key="1">
    <citation type="submission" date="2019-02" db="EMBL/GenBank/DDBJ databases">
        <title>Deep-cultivation of Planctomycetes and their phenomic and genomic characterization uncovers novel biology.</title>
        <authorList>
            <person name="Wiegand S."/>
            <person name="Jogler M."/>
            <person name="Boedeker C."/>
            <person name="Pinto D."/>
            <person name="Vollmers J."/>
            <person name="Rivas-Marin E."/>
            <person name="Kohn T."/>
            <person name="Peeters S.H."/>
            <person name="Heuer A."/>
            <person name="Rast P."/>
            <person name="Oberbeckmann S."/>
            <person name="Bunk B."/>
            <person name="Jeske O."/>
            <person name="Meyerdierks A."/>
            <person name="Storesund J.E."/>
            <person name="Kallscheuer N."/>
            <person name="Luecker S."/>
            <person name="Lage O.M."/>
            <person name="Pohl T."/>
            <person name="Merkel B.J."/>
            <person name="Hornburger P."/>
            <person name="Mueller R.-W."/>
            <person name="Bruemmer F."/>
            <person name="Labrenz M."/>
            <person name="Spormann A.M."/>
            <person name="Op Den Camp H."/>
            <person name="Overmann J."/>
            <person name="Amann R."/>
            <person name="Jetten M.S.M."/>
            <person name="Mascher T."/>
            <person name="Medema M.H."/>
            <person name="Devos D.P."/>
            <person name="Kaster A.-K."/>
            <person name="Ovreas L."/>
            <person name="Rohde M."/>
            <person name="Galperin M.Y."/>
            <person name="Jogler C."/>
        </authorList>
    </citation>
    <scope>NUCLEOTIDE SEQUENCE [LARGE SCALE GENOMIC DNA]</scope>
    <source>
        <strain evidence="12 13">Pla52n</strain>
    </source>
</reference>
<dbReference type="RefSeq" id="WP_146523014.1">
    <property type="nucleotide sequence ID" value="NZ_CP151726.1"/>
</dbReference>
<dbReference type="Gene3D" id="3.30.950.10">
    <property type="entry name" value="Methyltransferase, Cobalt-precorrin-4 Transmethylase, Domain 2"/>
    <property type="match status" value="1"/>
</dbReference>
<dbReference type="Pfam" id="PF02602">
    <property type="entry name" value="HEM4"/>
    <property type="match status" value="1"/>
</dbReference>
<dbReference type="GO" id="GO:0004851">
    <property type="term" value="F:uroporphyrin-III C-methyltransferase activity"/>
    <property type="evidence" value="ECO:0007669"/>
    <property type="project" value="UniProtKB-EC"/>
</dbReference>
<evidence type="ECO:0000256" key="7">
    <source>
        <dbReference type="ARBA" id="ARBA00023244"/>
    </source>
</evidence>
<dbReference type="Gene3D" id="3.40.1010.10">
    <property type="entry name" value="Cobalt-precorrin-4 Transmethylase, Domain 1"/>
    <property type="match status" value="1"/>
</dbReference>
<dbReference type="Proteomes" id="UP000320176">
    <property type="component" value="Unassembled WGS sequence"/>
</dbReference>
<dbReference type="GO" id="GO:0032259">
    <property type="term" value="P:methylation"/>
    <property type="evidence" value="ECO:0007669"/>
    <property type="project" value="UniProtKB-KW"/>
</dbReference>
<dbReference type="InterPro" id="IPR003754">
    <property type="entry name" value="4pyrrol_synth_uPrphyn_synth"/>
</dbReference>
<dbReference type="InterPro" id="IPR035996">
    <property type="entry name" value="4pyrrol_Methylase_sf"/>
</dbReference>
<keyword evidence="4 12" id="KW-0489">Methyltransferase</keyword>
<dbReference type="GO" id="GO:0004852">
    <property type="term" value="F:uroporphyrinogen-III synthase activity"/>
    <property type="evidence" value="ECO:0007669"/>
    <property type="project" value="InterPro"/>
</dbReference>
<feature type="domain" description="Tetrapyrrole biosynthesis uroporphyrinogen III synthase" evidence="11">
    <location>
        <begin position="267"/>
        <end position="490"/>
    </location>
</feature>
<dbReference type="OrthoDB" id="9815856at2"/>
<name>A0A5C6A2M4_9BACT</name>
<evidence type="ECO:0000259" key="10">
    <source>
        <dbReference type="Pfam" id="PF00590"/>
    </source>
</evidence>
<dbReference type="InterPro" id="IPR014776">
    <property type="entry name" value="4pyrrole_Mease_sub2"/>
</dbReference>
<dbReference type="SUPFAM" id="SSF69618">
    <property type="entry name" value="HemD-like"/>
    <property type="match status" value="1"/>
</dbReference>
<dbReference type="Gene3D" id="3.40.50.10090">
    <property type="match status" value="2"/>
</dbReference>
<protein>
    <recommendedName>
        <fullName evidence="2">uroporphyrinogen-III C-methyltransferase</fullName>
        <ecNumber evidence="2">2.1.1.107</ecNumber>
    </recommendedName>
</protein>
<dbReference type="PANTHER" id="PTHR45790:SF3">
    <property type="entry name" value="S-ADENOSYL-L-METHIONINE-DEPENDENT UROPORPHYRINOGEN III METHYLTRANSFERASE, CHLOROPLASTIC"/>
    <property type="match status" value="1"/>
</dbReference>
<dbReference type="CDD" id="cd11642">
    <property type="entry name" value="SUMT"/>
    <property type="match status" value="1"/>
</dbReference>
<dbReference type="EC" id="2.1.1.107" evidence="2"/>
<feature type="domain" description="Tetrapyrrole methylase" evidence="10">
    <location>
        <begin position="4"/>
        <end position="215"/>
    </location>
</feature>
<keyword evidence="7" id="KW-0627">Porphyrin biosynthesis</keyword>
<dbReference type="SUPFAM" id="SSF53790">
    <property type="entry name" value="Tetrapyrrole methylase"/>
    <property type="match status" value="1"/>
</dbReference>
<keyword evidence="3" id="KW-0169">Cobalamin biosynthesis</keyword>
<evidence type="ECO:0000256" key="4">
    <source>
        <dbReference type="ARBA" id="ARBA00022603"/>
    </source>
</evidence>
<dbReference type="GO" id="GO:0019354">
    <property type="term" value="P:siroheme biosynthetic process"/>
    <property type="evidence" value="ECO:0007669"/>
    <property type="project" value="InterPro"/>
</dbReference>
<dbReference type="FunFam" id="3.30.950.10:FF:000001">
    <property type="entry name" value="Siroheme synthase"/>
    <property type="match status" value="1"/>
</dbReference>
<keyword evidence="6" id="KW-0949">S-adenosyl-L-methionine</keyword>
<proteinExistence type="inferred from homology"/>
<dbReference type="InterPro" id="IPR000878">
    <property type="entry name" value="4pyrrol_Mease"/>
</dbReference>
<dbReference type="CDD" id="cd06578">
    <property type="entry name" value="HemD"/>
    <property type="match status" value="1"/>
</dbReference>
<dbReference type="Pfam" id="PF00590">
    <property type="entry name" value="TP_methylase"/>
    <property type="match status" value="1"/>
</dbReference>
<keyword evidence="5 12" id="KW-0808">Transferase</keyword>